<dbReference type="EMBL" id="CACSLK010000984">
    <property type="protein sequence ID" value="CAA0806905.1"/>
    <property type="molecule type" value="Genomic_DNA"/>
</dbReference>
<evidence type="ECO:0000313" key="8">
    <source>
        <dbReference type="Proteomes" id="UP001153555"/>
    </source>
</evidence>
<gene>
    <name evidence="7" type="ORF">SHERM_09782</name>
</gene>
<evidence type="ECO:0000256" key="4">
    <source>
        <dbReference type="ARBA" id="ARBA00023242"/>
    </source>
</evidence>
<evidence type="ECO:0000313" key="7">
    <source>
        <dbReference type="EMBL" id="CAA0806905.1"/>
    </source>
</evidence>
<evidence type="ECO:0000256" key="1">
    <source>
        <dbReference type="ARBA" id="ARBA00023015"/>
    </source>
</evidence>
<dbReference type="PANTHER" id="PTHR31719:SF130">
    <property type="entry name" value="NAC DOMAIN-CONTAINING PROTEIN 18"/>
    <property type="match status" value="1"/>
</dbReference>
<keyword evidence="4" id="KW-0539">Nucleus</keyword>
<reference evidence="7" key="1">
    <citation type="submission" date="2019-12" db="EMBL/GenBank/DDBJ databases">
        <authorList>
            <person name="Scholes J."/>
        </authorList>
    </citation>
    <scope>NUCLEOTIDE SEQUENCE</scope>
</reference>
<evidence type="ECO:0000256" key="3">
    <source>
        <dbReference type="ARBA" id="ARBA00023163"/>
    </source>
</evidence>
<dbReference type="Pfam" id="PF02365">
    <property type="entry name" value="NAM"/>
    <property type="match status" value="1"/>
</dbReference>
<keyword evidence="1" id="KW-0805">Transcription regulation</keyword>
<feature type="region of interest" description="Disordered" evidence="5">
    <location>
        <begin position="207"/>
        <end position="244"/>
    </location>
</feature>
<dbReference type="PANTHER" id="PTHR31719">
    <property type="entry name" value="NAC TRANSCRIPTION FACTOR 56"/>
    <property type="match status" value="1"/>
</dbReference>
<evidence type="ECO:0000259" key="6">
    <source>
        <dbReference type="PROSITE" id="PS51005"/>
    </source>
</evidence>
<evidence type="ECO:0000256" key="5">
    <source>
        <dbReference type="SAM" id="MobiDB-lite"/>
    </source>
</evidence>
<feature type="compositionally biased region" description="Gly residues" evidence="5">
    <location>
        <begin position="235"/>
        <end position="244"/>
    </location>
</feature>
<keyword evidence="2" id="KW-0238">DNA-binding</keyword>
<dbReference type="InterPro" id="IPR003441">
    <property type="entry name" value="NAC-dom"/>
</dbReference>
<dbReference type="AlphaFoldDB" id="A0A9N7MID9"/>
<dbReference type="Gene3D" id="2.170.150.80">
    <property type="entry name" value="NAC domain"/>
    <property type="match status" value="1"/>
</dbReference>
<dbReference type="OrthoDB" id="1871428at2759"/>
<comment type="caution">
    <text evidence="7">The sequence shown here is derived from an EMBL/GenBank/DDBJ whole genome shotgun (WGS) entry which is preliminary data.</text>
</comment>
<name>A0A9N7MID9_STRHE</name>
<dbReference type="SUPFAM" id="SSF101941">
    <property type="entry name" value="NAC domain"/>
    <property type="match status" value="1"/>
</dbReference>
<protein>
    <submittedName>
        <fullName evidence="7">NAC domain containing protein 83</fullName>
    </submittedName>
</protein>
<dbReference type="Proteomes" id="UP001153555">
    <property type="component" value="Unassembled WGS sequence"/>
</dbReference>
<keyword evidence="8" id="KW-1185">Reference proteome</keyword>
<accession>A0A9N7MID9</accession>
<feature type="compositionally biased region" description="Low complexity" evidence="5">
    <location>
        <begin position="207"/>
        <end position="225"/>
    </location>
</feature>
<dbReference type="InterPro" id="IPR036093">
    <property type="entry name" value="NAC_dom_sf"/>
</dbReference>
<dbReference type="GO" id="GO:0003677">
    <property type="term" value="F:DNA binding"/>
    <property type="evidence" value="ECO:0007669"/>
    <property type="project" value="UniProtKB-KW"/>
</dbReference>
<feature type="domain" description="NAC" evidence="6">
    <location>
        <begin position="14"/>
        <end position="171"/>
    </location>
</feature>
<dbReference type="PROSITE" id="PS51005">
    <property type="entry name" value="NAC"/>
    <property type="match status" value="1"/>
</dbReference>
<keyword evidence="3" id="KW-0804">Transcription</keyword>
<evidence type="ECO:0000256" key="2">
    <source>
        <dbReference type="ARBA" id="ARBA00023125"/>
    </source>
</evidence>
<proteinExistence type="predicted"/>
<organism evidence="7 8">
    <name type="scientific">Striga hermonthica</name>
    <name type="common">Purple witchweed</name>
    <name type="synonym">Buchnera hermonthica</name>
    <dbReference type="NCBI Taxonomy" id="68872"/>
    <lineage>
        <taxon>Eukaryota</taxon>
        <taxon>Viridiplantae</taxon>
        <taxon>Streptophyta</taxon>
        <taxon>Embryophyta</taxon>
        <taxon>Tracheophyta</taxon>
        <taxon>Spermatophyta</taxon>
        <taxon>Magnoliopsida</taxon>
        <taxon>eudicotyledons</taxon>
        <taxon>Gunneridae</taxon>
        <taxon>Pentapetalae</taxon>
        <taxon>asterids</taxon>
        <taxon>lamiids</taxon>
        <taxon>Lamiales</taxon>
        <taxon>Orobanchaceae</taxon>
        <taxon>Buchnereae</taxon>
        <taxon>Striga</taxon>
    </lineage>
</organism>
<sequence length="244" mass="27520">MDHNIKFNSVTSKLPPGFIFQPTDEEIIFQYLARKIFSFPLPADVVPEISSFAGFEPWALPGEVEQDKYFFCKKECSYRNYVSGGSRVTCDGFWRAVGHDKLISCSRRKSPIVGIKKTFVFFKGTRSCNFARTDWYMHLHSIAVRGNTKKHSSKECMVQIGKWDLCHIFSKKRGAKFEVCGHNGRFISRHNENLFVTREEKRVHFSCSSTSSSSSSSSDSDTECSVLSEDRAGPGRAGPGRAGK</sequence>
<dbReference type="GO" id="GO:0006355">
    <property type="term" value="P:regulation of DNA-templated transcription"/>
    <property type="evidence" value="ECO:0007669"/>
    <property type="project" value="InterPro"/>
</dbReference>